<dbReference type="EMBL" id="AMFJ01028976">
    <property type="protein sequence ID" value="EKD44081.1"/>
    <property type="molecule type" value="Genomic_DNA"/>
</dbReference>
<comment type="caution">
    <text evidence="2">The sequence shown here is derived from an EMBL/GenBank/DDBJ whole genome shotgun (WGS) entry which is preliminary data.</text>
</comment>
<proteinExistence type="predicted"/>
<feature type="region of interest" description="Disordered" evidence="1">
    <location>
        <begin position="1"/>
        <end position="22"/>
    </location>
</feature>
<accession>K1Z4A1</accession>
<dbReference type="AlphaFoldDB" id="K1Z4A1"/>
<gene>
    <name evidence="2" type="ORF">ACD_71C00245G0002</name>
</gene>
<protein>
    <submittedName>
        <fullName evidence="2">Uncharacterized protein</fullName>
    </submittedName>
</protein>
<reference evidence="2" key="1">
    <citation type="journal article" date="2012" name="Science">
        <title>Fermentation, hydrogen, and sulfur metabolism in multiple uncultivated bacterial phyla.</title>
        <authorList>
            <person name="Wrighton K.C."/>
            <person name="Thomas B.C."/>
            <person name="Sharon I."/>
            <person name="Miller C.S."/>
            <person name="Castelle C.J."/>
            <person name="VerBerkmoes N.C."/>
            <person name="Wilkins M.J."/>
            <person name="Hettich R.L."/>
            <person name="Lipton M.S."/>
            <person name="Williams K.H."/>
            <person name="Long P.E."/>
            <person name="Banfield J.F."/>
        </authorList>
    </citation>
    <scope>NUCLEOTIDE SEQUENCE [LARGE SCALE GENOMIC DNA]</scope>
</reference>
<sequence length="234" mass="27397">MWDTLDWVEGIPETPQHPTTPNGPLEKLLKIIVARALLNTNRPNDYQILSDEVLIQAMSNEHPLNRTEWNALMDSPITLGRFRVLAEIRWKNQNFQKESPYYKNTEATQKLLGRELTFIQIEHILDNPWEERALGIWEYTNMEKELNQYKESHPQDDDHIQKLNDELTELFGVISWERLETYMDHLLRADFTLPEIELLIKNGVLLSNHTKHILLPVLYSNSGNLFTKDVGRVG</sequence>
<evidence type="ECO:0000256" key="1">
    <source>
        <dbReference type="SAM" id="MobiDB-lite"/>
    </source>
</evidence>
<evidence type="ECO:0000313" key="2">
    <source>
        <dbReference type="EMBL" id="EKD44081.1"/>
    </source>
</evidence>
<organism evidence="2">
    <name type="scientific">uncultured bacterium</name>
    <name type="common">gcode 4</name>
    <dbReference type="NCBI Taxonomy" id="1234023"/>
    <lineage>
        <taxon>Bacteria</taxon>
        <taxon>environmental samples</taxon>
    </lineage>
</organism>
<name>K1Z4A1_9BACT</name>